<comment type="caution">
    <text evidence="3">The sequence shown here is derived from an EMBL/GenBank/DDBJ whole genome shotgun (WGS) entry which is preliminary data.</text>
</comment>
<dbReference type="SUPFAM" id="SSF51120">
    <property type="entry name" value="beta-Roll"/>
    <property type="match status" value="2"/>
</dbReference>
<proteinExistence type="predicted"/>
<dbReference type="GO" id="GO:0005576">
    <property type="term" value="C:extracellular region"/>
    <property type="evidence" value="ECO:0007669"/>
    <property type="project" value="UniProtKB-SubCell"/>
</dbReference>
<keyword evidence="4" id="KW-1185">Reference proteome</keyword>
<dbReference type="PRINTS" id="PR00313">
    <property type="entry name" value="CABNDNGRPT"/>
</dbReference>
<keyword evidence="2" id="KW-0964">Secreted</keyword>
<dbReference type="InterPro" id="IPR018511">
    <property type="entry name" value="Hemolysin-typ_Ca-bd_CS"/>
</dbReference>
<dbReference type="PROSITE" id="PS00330">
    <property type="entry name" value="HEMOLYSIN_CALCIUM"/>
    <property type="match status" value="1"/>
</dbReference>
<dbReference type="Proteomes" id="UP000249590">
    <property type="component" value="Unassembled WGS sequence"/>
</dbReference>
<name>A0A8B2NJC2_9HYPH</name>
<evidence type="ECO:0000256" key="1">
    <source>
        <dbReference type="ARBA" id="ARBA00004613"/>
    </source>
</evidence>
<dbReference type="Gene3D" id="2.150.10.10">
    <property type="entry name" value="Serralysin-like metalloprotease, C-terminal"/>
    <property type="match status" value="2"/>
</dbReference>
<evidence type="ECO:0000313" key="4">
    <source>
        <dbReference type="Proteomes" id="UP000249590"/>
    </source>
</evidence>
<dbReference type="Pfam" id="PF00353">
    <property type="entry name" value="HemolysinCabind"/>
    <property type="match status" value="2"/>
</dbReference>
<gene>
    <name evidence="3" type="ORF">DLJ53_27150</name>
</gene>
<dbReference type="PANTHER" id="PTHR38340">
    <property type="entry name" value="S-LAYER PROTEIN"/>
    <property type="match status" value="1"/>
</dbReference>
<evidence type="ECO:0008006" key="5">
    <source>
        <dbReference type="Google" id="ProtNLM"/>
    </source>
</evidence>
<dbReference type="InterPro" id="IPR011049">
    <property type="entry name" value="Serralysin-like_metalloprot_C"/>
</dbReference>
<comment type="subcellular location">
    <subcellularLocation>
        <location evidence="1">Secreted</location>
    </subcellularLocation>
</comment>
<organism evidence="3 4">
    <name type="scientific">Acuticoccus sediminis</name>
    <dbReference type="NCBI Taxonomy" id="2184697"/>
    <lineage>
        <taxon>Bacteria</taxon>
        <taxon>Pseudomonadati</taxon>
        <taxon>Pseudomonadota</taxon>
        <taxon>Alphaproteobacteria</taxon>
        <taxon>Hyphomicrobiales</taxon>
        <taxon>Amorphaceae</taxon>
        <taxon>Acuticoccus</taxon>
    </lineage>
</organism>
<protein>
    <recommendedName>
        <fullName evidence="5">Hemolysin-type calcium-binding repeat-containing protein</fullName>
    </recommendedName>
</protein>
<dbReference type="AlphaFoldDB" id="A0A8B2NJC2"/>
<dbReference type="InterPro" id="IPR050557">
    <property type="entry name" value="RTX_toxin/Mannuronan_C5-epim"/>
</dbReference>
<dbReference type="GO" id="GO:0005509">
    <property type="term" value="F:calcium ion binding"/>
    <property type="evidence" value="ECO:0007669"/>
    <property type="project" value="InterPro"/>
</dbReference>
<evidence type="ECO:0000313" key="3">
    <source>
        <dbReference type="EMBL" id="RAH98376.1"/>
    </source>
</evidence>
<dbReference type="PANTHER" id="PTHR38340:SF1">
    <property type="entry name" value="S-LAYER PROTEIN"/>
    <property type="match status" value="1"/>
</dbReference>
<sequence>MNYALAFATTDAQSIWGAGGPTEIRGGDTIVHTYSAAYSPVDYSDFLGNYASMRLSAGVTPGFAYSYEVDPGTYTSNLRYSASIDVPSSAPDIGGDFALSGVSDLVGGLFETTSPTIKAAVDLMLGVDLDLALKVGNNSIFGDIRLINSTFNIVDEPAVPSNLITIDGLEVTLFKDFLDAFSGLSDASGNAALAVTDFLYDQLYTFDLGEVNVALNAVAPTGAGVTVTYDNLTASFGRNGVSTEVADLGVNIPVVDTSTGPDGDAFDSRGEDDFFDVDADLDALIPVLPVGDVSLGTNVAELTLTGYDVDFGPDINLYQEFEFLPELYVGFETDKAVSVDGELVRSFKVALDDLASLTLSLDDATTFTPTFSVGGTLRSETGFAFDVDFTIEGLSAAVRLGFATLSTPSLFSGSLPFDIADLSLFDEIFSVAGFNAVEDSAFTIVPQIPVTDGDDDQLGTTAGDEVDALRGNDTIRGLLGDDTIEGSGGDDRLVGDKGFDWLDGGSGFDNLIGGNQADTLVGGNGQDTLLGGEGRDELFGGIGRDRLNGGEAADIIDGGEFDDILIGGGGKDRFVLHVDGGRDRVMDFELNERLDVSDFDLTFRELDVFDRRGNTVVLGDGGLEVVLVGFDVDDLSGKHFVF</sequence>
<dbReference type="InterPro" id="IPR001343">
    <property type="entry name" value="Hemolysn_Ca-bd"/>
</dbReference>
<dbReference type="EMBL" id="QHHQ01000007">
    <property type="protein sequence ID" value="RAH98376.1"/>
    <property type="molecule type" value="Genomic_DNA"/>
</dbReference>
<reference evidence="3 4" key="1">
    <citation type="submission" date="2018-05" db="EMBL/GenBank/DDBJ databases">
        <title>Acuticoccus sediminis sp. nov., isolated from deep-sea sediment of Indian Ocean.</title>
        <authorList>
            <person name="Liu X."/>
            <person name="Lai Q."/>
            <person name="Du Y."/>
            <person name="Sun F."/>
            <person name="Zhang X."/>
            <person name="Wang S."/>
            <person name="Shao Z."/>
        </authorList>
    </citation>
    <scope>NUCLEOTIDE SEQUENCE [LARGE SCALE GENOMIC DNA]</scope>
    <source>
        <strain evidence="3 4">PTG4-2</strain>
    </source>
</reference>
<evidence type="ECO:0000256" key="2">
    <source>
        <dbReference type="ARBA" id="ARBA00022525"/>
    </source>
</evidence>
<accession>A0A8B2NJC2</accession>